<dbReference type="Proteomes" id="UP001054252">
    <property type="component" value="Unassembled WGS sequence"/>
</dbReference>
<gene>
    <name evidence="1" type="ORF">SLEP1_g44292</name>
</gene>
<comment type="caution">
    <text evidence="1">The sequence shown here is derived from an EMBL/GenBank/DDBJ whole genome shotgun (WGS) entry which is preliminary data.</text>
</comment>
<evidence type="ECO:0000313" key="1">
    <source>
        <dbReference type="EMBL" id="GKV36124.1"/>
    </source>
</evidence>
<accession>A0AAV5LFR1</accession>
<evidence type="ECO:0000313" key="2">
    <source>
        <dbReference type="Proteomes" id="UP001054252"/>
    </source>
</evidence>
<proteinExistence type="predicted"/>
<protein>
    <submittedName>
        <fullName evidence="1">Uncharacterized protein</fullName>
    </submittedName>
</protein>
<name>A0AAV5LFR1_9ROSI</name>
<organism evidence="1 2">
    <name type="scientific">Rubroshorea leprosula</name>
    <dbReference type="NCBI Taxonomy" id="152421"/>
    <lineage>
        <taxon>Eukaryota</taxon>
        <taxon>Viridiplantae</taxon>
        <taxon>Streptophyta</taxon>
        <taxon>Embryophyta</taxon>
        <taxon>Tracheophyta</taxon>
        <taxon>Spermatophyta</taxon>
        <taxon>Magnoliopsida</taxon>
        <taxon>eudicotyledons</taxon>
        <taxon>Gunneridae</taxon>
        <taxon>Pentapetalae</taxon>
        <taxon>rosids</taxon>
        <taxon>malvids</taxon>
        <taxon>Malvales</taxon>
        <taxon>Dipterocarpaceae</taxon>
        <taxon>Rubroshorea</taxon>
    </lineage>
</organism>
<dbReference type="AlphaFoldDB" id="A0AAV5LFR1"/>
<dbReference type="EMBL" id="BPVZ01000115">
    <property type="protein sequence ID" value="GKV36124.1"/>
    <property type="molecule type" value="Genomic_DNA"/>
</dbReference>
<keyword evidence="2" id="KW-1185">Reference proteome</keyword>
<reference evidence="1 2" key="1">
    <citation type="journal article" date="2021" name="Commun. Biol.">
        <title>The genome of Shorea leprosula (Dipterocarpaceae) highlights the ecological relevance of drought in aseasonal tropical rainforests.</title>
        <authorList>
            <person name="Ng K.K.S."/>
            <person name="Kobayashi M.J."/>
            <person name="Fawcett J.A."/>
            <person name="Hatakeyama M."/>
            <person name="Paape T."/>
            <person name="Ng C.H."/>
            <person name="Ang C.C."/>
            <person name="Tnah L.H."/>
            <person name="Lee C.T."/>
            <person name="Nishiyama T."/>
            <person name="Sese J."/>
            <person name="O'Brien M.J."/>
            <person name="Copetti D."/>
            <person name="Mohd Noor M.I."/>
            <person name="Ong R.C."/>
            <person name="Putra M."/>
            <person name="Sireger I.Z."/>
            <person name="Indrioko S."/>
            <person name="Kosugi Y."/>
            <person name="Izuno A."/>
            <person name="Isagi Y."/>
            <person name="Lee S.L."/>
            <person name="Shimizu K.K."/>
        </authorList>
    </citation>
    <scope>NUCLEOTIDE SEQUENCE [LARGE SCALE GENOMIC DNA]</scope>
    <source>
        <strain evidence="1">214</strain>
    </source>
</reference>
<sequence length="47" mass="5423">MLISHPNTQWIAGASFDKAVKLWSGKIWCCILWSYWACLSNQTLGFF</sequence>